<keyword evidence="1" id="KW-0472">Membrane</keyword>
<accession>A0A1F5KAP0</accession>
<gene>
    <name evidence="2" type="ORF">A3F00_00190</name>
</gene>
<evidence type="ECO:0008006" key="4">
    <source>
        <dbReference type="Google" id="ProtNLM"/>
    </source>
</evidence>
<feature type="transmembrane region" description="Helical" evidence="1">
    <location>
        <begin position="15"/>
        <end position="34"/>
    </location>
</feature>
<feature type="transmembrane region" description="Helical" evidence="1">
    <location>
        <begin position="220"/>
        <end position="239"/>
    </location>
</feature>
<feature type="transmembrane region" description="Helical" evidence="1">
    <location>
        <begin position="259"/>
        <end position="281"/>
    </location>
</feature>
<sequence length="411" mass="47404">MPKYTKIIMTYLRKYWFLVLIALVIRLLVGAFTFHEDVRASATASFVYLELKELDPYKRSFDIAPQELLNYLPFSYILSLPIHLVERVFVDRDIEKIFLANQNLLLGNPKMWLYLIYVKLPFIIFDIGIGVLLSFIVQFNNQKKALAIWLFNPFSIWVSSAIGQYDVYLVFFLCLSLFFIQKDKLYLAALALGAGAATKSAPFLLLPLLLGLAVSFKDRLIILFLSVLPYIITVTPYIASPSFRKDALLAPQMQKIFYANIPLSGGEFILIVPSLILFFYVTYLLRDRTKEDFIAYSILIFLSILAFTHFHIQWFFWVLPFIIIFALDYWNKQIKWSIIGLITSLIGMLFLFESSLQLKLFAPLFPVLESAKGLHEILQDNQVILLRSVTASTFFVSSLLLCKAILNKKRV</sequence>
<feature type="transmembrane region" description="Helical" evidence="1">
    <location>
        <begin position="293"/>
        <end position="308"/>
    </location>
</feature>
<organism evidence="2 3">
    <name type="scientific">Candidatus Daviesbacteria bacterium RIFCSPHIGHO2_12_FULL_37_11</name>
    <dbReference type="NCBI Taxonomy" id="1797777"/>
    <lineage>
        <taxon>Bacteria</taxon>
        <taxon>Candidatus Daviesiibacteriota</taxon>
    </lineage>
</organism>
<dbReference type="Proteomes" id="UP000176527">
    <property type="component" value="Unassembled WGS sequence"/>
</dbReference>
<reference evidence="2 3" key="1">
    <citation type="journal article" date="2016" name="Nat. Commun.">
        <title>Thousands of microbial genomes shed light on interconnected biogeochemical processes in an aquifer system.</title>
        <authorList>
            <person name="Anantharaman K."/>
            <person name="Brown C.T."/>
            <person name="Hug L.A."/>
            <person name="Sharon I."/>
            <person name="Castelle C.J."/>
            <person name="Probst A.J."/>
            <person name="Thomas B.C."/>
            <person name="Singh A."/>
            <person name="Wilkins M.J."/>
            <person name="Karaoz U."/>
            <person name="Brodie E.L."/>
            <person name="Williams K.H."/>
            <person name="Hubbard S.S."/>
            <person name="Banfield J.F."/>
        </authorList>
    </citation>
    <scope>NUCLEOTIDE SEQUENCE [LARGE SCALE GENOMIC DNA]</scope>
</reference>
<feature type="transmembrane region" description="Helical" evidence="1">
    <location>
        <begin position="314"/>
        <end position="331"/>
    </location>
</feature>
<feature type="transmembrane region" description="Helical" evidence="1">
    <location>
        <begin position="384"/>
        <end position="406"/>
    </location>
</feature>
<keyword evidence="1" id="KW-0812">Transmembrane</keyword>
<feature type="transmembrane region" description="Helical" evidence="1">
    <location>
        <begin position="111"/>
        <end position="137"/>
    </location>
</feature>
<comment type="caution">
    <text evidence="2">The sequence shown here is derived from an EMBL/GenBank/DDBJ whole genome shotgun (WGS) entry which is preliminary data.</text>
</comment>
<dbReference type="EMBL" id="MFDE01000034">
    <property type="protein sequence ID" value="OGE37898.1"/>
    <property type="molecule type" value="Genomic_DNA"/>
</dbReference>
<evidence type="ECO:0000313" key="2">
    <source>
        <dbReference type="EMBL" id="OGE37898.1"/>
    </source>
</evidence>
<name>A0A1F5KAP0_9BACT</name>
<dbReference type="AlphaFoldDB" id="A0A1F5KAP0"/>
<proteinExistence type="predicted"/>
<keyword evidence="1" id="KW-1133">Transmembrane helix</keyword>
<evidence type="ECO:0000256" key="1">
    <source>
        <dbReference type="SAM" id="Phobius"/>
    </source>
</evidence>
<feature type="transmembrane region" description="Helical" evidence="1">
    <location>
        <begin position="186"/>
        <end position="213"/>
    </location>
</feature>
<evidence type="ECO:0000313" key="3">
    <source>
        <dbReference type="Proteomes" id="UP000176527"/>
    </source>
</evidence>
<feature type="transmembrane region" description="Helical" evidence="1">
    <location>
        <begin position="149"/>
        <end position="180"/>
    </location>
</feature>
<protein>
    <recommendedName>
        <fullName evidence="4">Glycosyltransferase RgtA/B/C/D-like domain-containing protein</fullName>
    </recommendedName>
</protein>
<feature type="transmembrane region" description="Helical" evidence="1">
    <location>
        <begin position="338"/>
        <end position="358"/>
    </location>
</feature>